<keyword evidence="2 3" id="KW-0808">Transferase</keyword>
<dbReference type="InterPro" id="IPR026888">
    <property type="entry name" value="AcetylCoA_hyd_C"/>
</dbReference>
<keyword evidence="3" id="KW-0443">Lipid metabolism</keyword>
<reference evidence="6 7" key="1">
    <citation type="journal article" date="2009" name="Stand. Genomic Sci.">
        <title>Complete genome sequence of Desulfotomaculum acetoxidans type strain (5575).</title>
        <authorList>
            <person name="Spring S."/>
            <person name="Lapidus A."/>
            <person name="Schroder M."/>
            <person name="Gleim D."/>
            <person name="Sims D."/>
            <person name="Meincke L."/>
            <person name="Glavina Del Rio T."/>
            <person name="Tice H."/>
            <person name="Copeland A."/>
            <person name="Cheng J.F."/>
            <person name="Lucas S."/>
            <person name="Chen F."/>
            <person name="Nolan M."/>
            <person name="Bruce D."/>
            <person name="Goodwin L."/>
            <person name="Pitluck S."/>
            <person name="Ivanova N."/>
            <person name="Mavromatis K."/>
            <person name="Mikhailova N."/>
            <person name="Pati A."/>
            <person name="Chen A."/>
            <person name="Palaniappan K."/>
            <person name="Land M."/>
            <person name="Hauser L."/>
            <person name="Chang Y.J."/>
            <person name="Jeffries C.D."/>
            <person name="Chain P."/>
            <person name="Saunders E."/>
            <person name="Brettin T."/>
            <person name="Detter J.C."/>
            <person name="Goker M."/>
            <person name="Bristow J."/>
            <person name="Eisen J.A."/>
            <person name="Markowitz V."/>
            <person name="Hugenholtz P."/>
            <person name="Kyrpides N.C."/>
            <person name="Klenk H.P."/>
            <person name="Han C."/>
        </authorList>
    </citation>
    <scope>NUCLEOTIDE SEQUENCE [LARGE SCALE GENOMIC DNA]</scope>
    <source>
        <strain evidence="7">ATCC 49208 / DSM 771 / VKM B-1644</strain>
    </source>
</reference>
<dbReference type="RefSeq" id="WP_015757669.1">
    <property type="nucleotide sequence ID" value="NC_013216.1"/>
</dbReference>
<feature type="binding site" evidence="3">
    <location>
        <position position="341"/>
    </location>
    <ligand>
        <name>CoA</name>
        <dbReference type="ChEBI" id="CHEBI:57287"/>
    </ligand>
</feature>
<dbReference type="GO" id="GO:0005737">
    <property type="term" value="C:cytoplasm"/>
    <property type="evidence" value="ECO:0007669"/>
    <property type="project" value="UniProtKB-SubCell"/>
</dbReference>
<dbReference type="GO" id="GO:0006083">
    <property type="term" value="P:acetate metabolic process"/>
    <property type="evidence" value="ECO:0007669"/>
    <property type="project" value="InterPro"/>
</dbReference>
<dbReference type="GO" id="GO:0016787">
    <property type="term" value="F:hydrolase activity"/>
    <property type="evidence" value="ECO:0007669"/>
    <property type="project" value="UniProtKB-KW"/>
</dbReference>
<comment type="pathway">
    <text evidence="3">Lipid metabolism; butanoate metabolism.</text>
</comment>
<dbReference type="SUPFAM" id="SSF100950">
    <property type="entry name" value="NagB/RpiA/CoA transferase-like"/>
    <property type="match status" value="2"/>
</dbReference>
<protein>
    <recommendedName>
        <fullName evidence="3">Probable butyrate:acetyl-CoA coenzyme A-transferase</fullName>
        <shortName evidence="3">Butyrate CoA-transferase</shortName>
        <ecNumber evidence="3">2.8.3.-</ecNumber>
    </recommendedName>
</protein>
<dbReference type="Gene3D" id="3.40.1080.10">
    <property type="entry name" value="Glutaconate Coenzyme A-transferase"/>
    <property type="match status" value="1"/>
</dbReference>
<keyword evidence="3" id="KW-0963">Cytoplasm</keyword>
<keyword evidence="3" id="KW-0276">Fatty acid metabolism</keyword>
<keyword evidence="6" id="KW-0378">Hydrolase</keyword>
<feature type="binding site" evidence="3">
    <location>
        <position position="318"/>
    </location>
    <ligand>
        <name>CoA</name>
        <dbReference type="ChEBI" id="CHEBI:57287"/>
    </ligand>
</feature>
<comment type="similarity">
    <text evidence="1 3">Belongs to the acetyl-CoA hydrolase/transferase family.</text>
</comment>
<dbReference type="AlphaFoldDB" id="C8VZ55"/>
<dbReference type="InterPro" id="IPR046433">
    <property type="entry name" value="ActCoA_hydro"/>
</dbReference>
<evidence type="ECO:0000256" key="1">
    <source>
        <dbReference type="ARBA" id="ARBA00009632"/>
    </source>
</evidence>
<dbReference type="PANTHER" id="PTHR21432:SF20">
    <property type="entry name" value="ACETYL-COA HYDROLASE"/>
    <property type="match status" value="1"/>
</dbReference>
<feature type="domain" description="Acetyl-CoA hydrolase/transferase N-terminal" evidence="4">
    <location>
        <begin position="7"/>
        <end position="188"/>
    </location>
</feature>
<dbReference type="InterPro" id="IPR003702">
    <property type="entry name" value="ActCoA_hydro_N"/>
</dbReference>
<feature type="active site" description="5-glutamyl coenzyme A thioester intermediate" evidence="3">
    <location>
        <position position="243"/>
    </location>
</feature>
<comment type="catalytic activity">
    <reaction evidence="3">
        <text>butanoate + acetyl-CoA = butanoyl-CoA + acetate</text>
        <dbReference type="Rhea" id="RHEA:30071"/>
        <dbReference type="ChEBI" id="CHEBI:17968"/>
        <dbReference type="ChEBI" id="CHEBI:30089"/>
        <dbReference type="ChEBI" id="CHEBI:57288"/>
        <dbReference type="ChEBI" id="CHEBI:57371"/>
    </reaction>
</comment>
<keyword evidence="7" id="KW-1185">Reference proteome</keyword>
<dbReference type="Proteomes" id="UP000002217">
    <property type="component" value="Chromosome"/>
</dbReference>
<dbReference type="HOGENOM" id="CLU_030703_1_0_9"/>
<dbReference type="STRING" id="485916.Dtox_2137"/>
<dbReference type="EMBL" id="CP001720">
    <property type="protein sequence ID" value="ACV62965.1"/>
    <property type="molecule type" value="Genomic_DNA"/>
</dbReference>
<dbReference type="HAMAP" id="MF_03228">
    <property type="entry name" value="But_CoA_trans"/>
    <property type="match status" value="1"/>
</dbReference>
<dbReference type="PANTHER" id="PTHR21432">
    <property type="entry name" value="ACETYL-COA HYDROLASE-RELATED"/>
    <property type="match status" value="1"/>
</dbReference>
<dbReference type="EC" id="2.8.3.-" evidence="3"/>
<comment type="function">
    <text evidence="3">Coenzyme A-transferase that converts butyrate to butyryl-CoA.</text>
</comment>
<sequence>MSWTDLYRQKLVSADEAVKVIKSGDWVEYGEFAGQVQDLDKALAKRKDELKDVKVRAVTRAAAIEVVKADPTGEHFTYVNWHFSGLDRKLHDQGLCYFSPILFREVPRYYRENQQVDVTMITVTPMDKHGYFNYGLNNAGTRASLDKASKIIVEVNENMPRVLGGNEECIHISEVDFVVEGSNWAIPALPVAKISETDEKIAKMIVNELEDGCCIQLGIGGMPNAVGKLIAQSDLKNLGVHTEMFVDAYMDMYLAGRVTGLNKNIDKGKMVFTFAMGSKNLYDFMDNNPVCASYPVDYTNVPHIIAQNDKVTSINNCIEIDLFGQVCSESAGIRQISGTGGQVDFFEGAYLSKGGKAFCCFTASYKDKQGNLKSRINPLLTSGAIVTTPRTVVQYVVTENGIVNLKGKSTWERAEALISLAHPDFHEQLAKDAEKMGIWRKSNKK</sequence>
<dbReference type="Pfam" id="PF13336">
    <property type="entry name" value="AcetylCoA_hyd_C"/>
    <property type="match status" value="1"/>
</dbReference>
<evidence type="ECO:0000256" key="3">
    <source>
        <dbReference type="HAMAP-Rule" id="MF_03228"/>
    </source>
</evidence>
<dbReference type="Gene3D" id="3.40.1080.20">
    <property type="entry name" value="Acetyl-CoA hydrolase/transferase C-terminal domain"/>
    <property type="match status" value="1"/>
</dbReference>
<dbReference type="GO" id="GO:0006084">
    <property type="term" value="P:acetyl-CoA metabolic process"/>
    <property type="evidence" value="ECO:0007669"/>
    <property type="project" value="UniProtKB-UniRule"/>
</dbReference>
<feature type="binding site" evidence="3">
    <location>
        <begin position="218"/>
        <end position="222"/>
    </location>
    <ligand>
        <name>CoA</name>
        <dbReference type="ChEBI" id="CHEBI:57287"/>
    </ligand>
</feature>
<dbReference type="UniPathway" id="UPA00863"/>
<name>C8VZ55_DESAS</name>
<evidence type="ECO:0000313" key="6">
    <source>
        <dbReference type="EMBL" id="ACV62965.1"/>
    </source>
</evidence>
<dbReference type="KEGG" id="dae:Dtox_2137"/>
<organism evidence="6 7">
    <name type="scientific">Desulfofarcimen acetoxidans (strain ATCC 49208 / DSM 771 / KCTC 5769 / VKM B-1644 / 5575)</name>
    <name type="common">Desulfotomaculum acetoxidans</name>
    <dbReference type="NCBI Taxonomy" id="485916"/>
    <lineage>
        <taxon>Bacteria</taxon>
        <taxon>Bacillati</taxon>
        <taxon>Bacillota</taxon>
        <taxon>Clostridia</taxon>
        <taxon>Eubacteriales</taxon>
        <taxon>Peptococcaceae</taxon>
        <taxon>Desulfofarcimen</taxon>
    </lineage>
</organism>
<proteinExistence type="inferred from homology"/>
<gene>
    <name evidence="6" type="ordered locus">Dtox_2137</name>
</gene>
<comment type="subcellular location">
    <subcellularLocation>
        <location evidence="3">Cytoplasm</location>
    </subcellularLocation>
</comment>
<dbReference type="GO" id="GO:0019605">
    <property type="term" value="P:butyrate metabolic process"/>
    <property type="evidence" value="ECO:0007669"/>
    <property type="project" value="UniProtKB-UniRule"/>
</dbReference>
<dbReference type="OrthoDB" id="9801795at2"/>
<dbReference type="InterPro" id="IPR037171">
    <property type="entry name" value="NagB/RpiA_transferase-like"/>
</dbReference>
<dbReference type="InterPro" id="IPR023990">
    <property type="entry name" value="Butryl-CoA_acetate_CoA_Tfrase"/>
</dbReference>
<evidence type="ECO:0000313" key="7">
    <source>
        <dbReference type="Proteomes" id="UP000002217"/>
    </source>
</evidence>
<evidence type="ECO:0000259" key="5">
    <source>
        <dbReference type="Pfam" id="PF13336"/>
    </source>
</evidence>
<dbReference type="Pfam" id="PF02550">
    <property type="entry name" value="AcetylCoA_hydro"/>
    <property type="match status" value="1"/>
</dbReference>
<accession>C8VZ55</accession>
<dbReference type="GO" id="GO:0008775">
    <property type="term" value="F:acetate CoA-transferase activity"/>
    <property type="evidence" value="ECO:0007669"/>
    <property type="project" value="InterPro"/>
</dbReference>
<evidence type="ECO:0000259" key="4">
    <source>
        <dbReference type="Pfam" id="PF02550"/>
    </source>
</evidence>
<dbReference type="eggNOG" id="COG0427">
    <property type="taxonomic scope" value="Bacteria"/>
</dbReference>
<dbReference type="InterPro" id="IPR038460">
    <property type="entry name" value="AcetylCoA_hyd_C_sf"/>
</dbReference>
<dbReference type="Gene3D" id="3.30.750.70">
    <property type="entry name" value="4-hydroxybutyrate coenzyme like domains"/>
    <property type="match status" value="1"/>
</dbReference>
<evidence type="ECO:0000256" key="2">
    <source>
        <dbReference type="ARBA" id="ARBA00022679"/>
    </source>
</evidence>
<feature type="domain" description="Acetyl-CoA hydrolase/transferase C-terminal" evidence="5">
    <location>
        <begin position="277"/>
        <end position="433"/>
    </location>
</feature>